<dbReference type="GO" id="GO:0016788">
    <property type="term" value="F:hydrolase activity, acting on ester bonds"/>
    <property type="evidence" value="ECO:0007669"/>
    <property type="project" value="InterPro"/>
</dbReference>
<dbReference type="Gene3D" id="3.40.50.1110">
    <property type="entry name" value="SGNH hydrolase"/>
    <property type="match status" value="1"/>
</dbReference>
<dbReference type="SUPFAM" id="SSF52266">
    <property type="entry name" value="SGNH hydrolase"/>
    <property type="match status" value="1"/>
</dbReference>
<evidence type="ECO:0000313" key="4">
    <source>
        <dbReference type="Proteomes" id="UP000076881"/>
    </source>
</evidence>
<dbReference type="AlphaFoldDB" id="A0A162LS08"/>
<evidence type="ECO:0000313" key="3">
    <source>
        <dbReference type="EMBL" id="OAA74804.1"/>
    </source>
</evidence>
<evidence type="ECO:0000256" key="1">
    <source>
        <dbReference type="SAM" id="SignalP"/>
    </source>
</evidence>
<dbReference type="Proteomes" id="UP000076881">
    <property type="component" value="Unassembled WGS sequence"/>
</dbReference>
<evidence type="ECO:0000259" key="2">
    <source>
        <dbReference type="Pfam" id="PF13472"/>
    </source>
</evidence>
<feature type="domain" description="SGNH hydrolase-type esterase" evidence="2">
    <location>
        <begin position="64"/>
        <end position="267"/>
    </location>
</feature>
<dbReference type="Pfam" id="PF13472">
    <property type="entry name" value="Lipase_GDSL_2"/>
    <property type="match status" value="1"/>
</dbReference>
<keyword evidence="3" id="KW-0378">Hydrolase</keyword>
<accession>A0A162LS08</accession>
<dbReference type="GO" id="GO:0006629">
    <property type="term" value="P:lipid metabolic process"/>
    <property type="evidence" value="ECO:0007669"/>
    <property type="project" value="TreeGrafter"/>
</dbReference>
<gene>
    <name evidence="3" type="ORF">LEL_08385</name>
</gene>
<feature type="signal peptide" evidence="1">
    <location>
        <begin position="1"/>
        <end position="18"/>
    </location>
</feature>
<dbReference type="InterPro" id="IPR036514">
    <property type="entry name" value="SGNH_hydro_sf"/>
</dbReference>
<dbReference type="InterPro" id="IPR037460">
    <property type="entry name" value="SEST-like"/>
</dbReference>
<keyword evidence="1" id="KW-0732">Signal</keyword>
<feature type="chain" id="PRO_5007837090" evidence="1">
    <location>
        <begin position="19"/>
        <end position="660"/>
    </location>
</feature>
<name>A0A162LS08_CORDF</name>
<dbReference type="Pfam" id="PF18647">
    <property type="entry name" value="Fungal_lectin_2"/>
    <property type="match status" value="1"/>
</dbReference>
<reference evidence="3 4" key="1">
    <citation type="journal article" date="2016" name="Genome Biol. Evol.">
        <title>Divergent and convergent evolution of fungal pathogenicity.</title>
        <authorList>
            <person name="Shang Y."/>
            <person name="Xiao G."/>
            <person name="Zheng P."/>
            <person name="Cen K."/>
            <person name="Zhan S."/>
            <person name="Wang C."/>
        </authorList>
    </citation>
    <scope>NUCLEOTIDE SEQUENCE [LARGE SCALE GENOMIC DNA]</scope>
    <source>
        <strain evidence="3 4">RCEF 1005</strain>
    </source>
</reference>
<dbReference type="PANTHER" id="PTHR37981:SF1">
    <property type="entry name" value="SGNH HYDROLASE-TYPE ESTERASE DOMAIN-CONTAINING PROTEIN"/>
    <property type="match status" value="1"/>
</dbReference>
<dbReference type="EMBL" id="AZHF01000006">
    <property type="protein sequence ID" value="OAA74804.1"/>
    <property type="molecule type" value="Genomic_DNA"/>
</dbReference>
<dbReference type="PANTHER" id="PTHR37981">
    <property type="entry name" value="LIPASE 2"/>
    <property type="match status" value="1"/>
</dbReference>
<dbReference type="InterPro" id="IPR013830">
    <property type="entry name" value="SGNH_hydro"/>
</dbReference>
<protein>
    <submittedName>
        <fullName evidence="3">Esterase, SGNH hydrolase-type, subgroup</fullName>
    </submittedName>
</protein>
<organism evidence="3 4">
    <name type="scientific">Akanthomyces lecanii RCEF 1005</name>
    <dbReference type="NCBI Taxonomy" id="1081108"/>
    <lineage>
        <taxon>Eukaryota</taxon>
        <taxon>Fungi</taxon>
        <taxon>Dikarya</taxon>
        <taxon>Ascomycota</taxon>
        <taxon>Pezizomycotina</taxon>
        <taxon>Sordariomycetes</taxon>
        <taxon>Hypocreomycetidae</taxon>
        <taxon>Hypocreales</taxon>
        <taxon>Cordycipitaceae</taxon>
        <taxon>Akanthomyces</taxon>
        <taxon>Cordyceps confragosa</taxon>
    </lineage>
</organism>
<dbReference type="CDD" id="cd01823">
    <property type="entry name" value="SEST_like"/>
    <property type="match status" value="1"/>
</dbReference>
<sequence length="660" mass="74548">MSGTTFLSLLAIAQLALGRSLYVAQVDVNDTVAQAVEVNSVPRSLLETRDADPADFRWARRWAAVGDSYTAGIGSGRQLGDIFHKRDDWYCSRYDLSYPYLVNGALGAAVEDFQFPACSGDRSEQIYEQIQKLDGTLDLVMMTAGGNDLCLASLLKTCIFLPFNGESKCQNIIDVAKKNIDTILKPNIRQLLTALNDKMNKKSVVVYNGYAQFFNTENDACEKDQNWLLAGRWFSRGLTLNKDRRTKFNELVMGINDAIRDVVEEFRKKDLNYKIDMADWDLWPQKGVKGQFCDPSSSGHYPDDKQKDLQFFKQDTYVAPLIHDELRKRDPAALEKEEEEFQAFVASLNKDNIYDSLLYKSSNKRAEVLHKLDPRAPAPPSCPGDGNFDVTLGLGLPDTFGKLFHPNELGHKSIASFAMSTAMDIRAEVLGVSAPACQKTDNFNCYQKQGRKAYAGVDRMNENYKDFCDSVKAPENEQGWHFTKKYHEGTPDEHDMTVSLGKAKDFNKDECVDSMSRIINGCDGNDDKNPMDWKFGGKWVRGEYTYEVAPKRDNRPWPPVQRTDGTCEGWYKVFFGTYTVEGAGWATWDYGQDTLLKSLRGCMGSGITKWKFDYYDSPSENGMEWKATFHTPIWVRARCMKNDKVQRASGGHTDGCKGND</sequence>
<dbReference type="STRING" id="1081108.A0A162LS08"/>
<comment type="caution">
    <text evidence="3">The sequence shown here is derived from an EMBL/GenBank/DDBJ whole genome shotgun (WGS) entry which is preliminary data.</text>
</comment>
<dbReference type="OrthoDB" id="1896086at2759"/>
<keyword evidence="4" id="KW-1185">Reference proteome</keyword>
<proteinExistence type="predicted"/>